<protein>
    <submittedName>
        <fullName evidence="1">Uncharacterized protein</fullName>
    </submittedName>
</protein>
<feature type="non-terminal residue" evidence="1">
    <location>
        <position position="1"/>
    </location>
</feature>
<gene>
    <name evidence="1" type="ORF">Gogos_002042</name>
</gene>
<organism evidence="1 2">
    <name type="scientific">Gossypium gossypioides</name>
    <name type="common">Mexican cotton</name>
    <name type="synonym">Selera gossypioides</name>
    <dbReference type="NCBI Taxonomy" id="34282"/>
    <lineage>
        <taxon>Eukaryota</taxon>
        <taxon>Viridiplantae</taxon>
        <taxon>Streptophyta</taxon>
        <taxon>Embryophyta</taxon>
        <taxon>Tracheophyta</taxon>
        <taxon>Spermatophyta</taxon>
        <taxon>Magnoliopsida</taxon>
        <taxon>eudicotyledons</taxon>
        <taxon>Gunneridae</taxon>
        <taxon>Pentapetalae</taxon>
        <taxon>rosids</taxon>
        <taxon>malvids</taxon>
        <taxon>Malvales</taxon>
        <taxon>Malvaceae</taxon>
        <taxon>Malvoideae</taxon>
        <taxon>Gossypium</taxon>
    </lineage>
</organism>
<dbReference type="Proteomes" id="UP000593579">
    <property type="component" value="Unassembled WGS sequence"/>
</dbReference>
<sequence>SADEELVREFYVNLTSSELTKVSIRGIKVPISSNAIKEFFELPDFKDNEYSSLMRNIEAEKL</sequence>
<dbReference type="EMBL" id="JABEZY010000012">
    <property type="protein sequence ID" value="MBA0750639.1"/>
    <property type="molecule type" value="Genomic_DNA"/>
</dbReference>
<accession>A0A7J9CQ59</accession>
<comment type="caution">
    <text evidence="1">The sequence shown here is derived from an EMBL/GenBank/DDBJ whole genome shotgun (WGS) entry which is preliminary data.</text>
</comment>
<dbReference type="AlphaFoldDB" id="A0A7J9CQ59"/>
<name>A0A7J9CQ59_GOSGO</name>
<reference evidence="1 2" key="1">
    <citation type="journal article" date="2019" name="Genome Biol. Evol.">
        <title>Insights into the evolution of the New World diploid cottons (Gossypium, subgenus Houzingenia) based on genome sequencing.</title>
        <authorList>
            <person name="Grover C.E."/>
            <person name="Arick M.A. 2nd"/>
            <person name="Thrash A."/>
            <person name="Conover J.L."/>
            <person name="Sanders W.S."/>
            <person name="Peterson D.G."/>
            <person name="Frelichowski J.E."/>
            <person name="Scheffler J.A."/>
            <person name="Scheffler B.E."/>
            <person name="Wendel J.F."/>
        </authorList>
    </citation>
    <scope>NUCLEOTIDE SEQUENCE [LARGE SCALE GENOMIC DNA]</scope>
    <source>
        <strain evidence="1">5</strain>
        <tissue evidence="1">Leaf</tissue>
    </source>
</reference>
<dbReference type="OrthoDB" id="1714944at2759"/>
<evidence type="ECO:0000313" key="2">
    <source>
        <dbReference type="Proteomes" id="UP000593579"/>
    </source>
</evidence>
<proteinExistence type="predicted"/>
<keyword evidence="2" id="KW-1185">Reference proteome</keyword>
<evidence type="ECO:0000313" key="1">
    <source>
        <dbReference type="EMBL" id="MBA0750639.1"/>
    </source>
</evidence>